<gene>
    <name evidence="4" type="ORF">RG47T_3589</name>
</gene>
<proteinExistence type="inferred from homology"/>
<evidence type="ECO:0000256" key="2">
    <source>
        <dbReference type="ARBA" id="ARBA00023002"/>
    </source>
</evidence>
<dbReference type="InterPro" id="IPR015590">
    <property type="entry name" value="Aldehyde_DH_dom"/>
</dbReference>
<organism evidence="4 5">
    <name type="scientific">Mucilaginibacter polytrichastri</name>
    <dbReference type="NCBI Taxonomy" id="1302689"/>
    <lineage>
        <taxon>Bacteria</taxon>
        <taxon>Pseudomonadati</taxon>
        <taxon>Bacteroidota</taxon>
        <taxon>Sphingobacteriia</taxon>
        <taxon>Sphingobacteriales</taxon>
        <taxon>Sphingobacteriaceae</taxon>
        <taxon>Mucilaginibacter</taxon>
    </lineage>
</organism>
<accession>A0A1Q6A278</accession>
<comment type="caution">
    <text evidence="4">The sequence shown here is derived from an EMBL/GenBank/DDBJ whole genome shotgun (WGS) entry which is preliminary data.</text>
</comment>
<dbReference type="InterPro" id="IPR016160">
    <property type="entry name" value="Ald_DH_CS_CYS"/>
</dbReference>
<dbReference type="SUPFAM" id="SSF53720">
    <property type="entry name" value="ALDH-like"/>
    <property type="match status" value="1"/>
</dbReference>
<dbReference type="Gene3D" id="3.40.605.10">
    <property type="entry name" value="Aldehyde Dehydrogenase, Chain A, domain 1"/>
    <property type="match status" value="1"/>
</dbReference>
<dbReference type="PROSITE" id="PS00070">
    <property type="entry name" value="ALDEHYDE_DEHYDR_CYS"/>
    <property type="match status" value="1"/>
</dbReference>
<keyword evidence="2" id="KW-0560">Oxidoreductase</keyword>
<evidence type="ECO:0000313" key="4">
    <source>
        <dbReference type="EMBL" id="OKS88125.1"/>
    </source>
</evidence>
<dbReference type="PANTHER" id="PTHR43353">
    <property type="entry name" value="SUCCINATE-SEMIALDEHYDE DEHYDROGENASE, MITOCHONDRIAL"/>
    <property type="match status" value="1"/>
</dbReference>
<protein>
    <recommendedName>
        <fullName evidence="3">Aldehyde dehydrogenase domain-containing protein</fullName>
    </recommendedName>
</protein>
<dbReference type="InterPro" id="IPR016163">
    <property type="entry name" value="Ald_DH_C"/>
</dbReference>
<dbReference type="InterPro" id="IPR016162">
    <property type="entry name" value="Ald_DH_N"/>
</dbReference>
<evidence type="ECO:0000313" key="5">
    <source>
        <dbReference type="Proteomes" id="UP000186720"/>
    </source>
</evidence>
<feature type="domain" description="Aldehyde dehydrogenase" evidence="3">
    <location>
        <begin position="2"/>
        <end position="445"/>
    </location>
</feature>
<reference evidence="4 5" key="1">
    <citation type="submission" date="2016-11" db="EMBL/GenBank/DDBJ databases">
        <title>Whole Genome Sequencing of Mucilaginibacter polytrichastri RG4-7(T) isolated from the moss sample.</title>
        <authorList>
            <person name="Li Y."/>
        </authorList>
    </citation>
    <scope>NUCLEOTIDE SEQUENCE [LARGE SCALE GENOMIC DNA]</scope>
    <source>
        <strain evidence="4 5">RG4-7</strain>
    </source>
</reference>
<evidence type="ECO:0000259" key="3">
    <source>
        <dbReference type="Pfam" id="PF00171"/>
    </source>
</evidence>
<dbReference type="EMBL" id="MPPL01000001">
    <property type="protein sequence ID" value="OKS88125.1"/>
    <property type="molecule type" value="Genomic_DNA"/>
</dbReference>
<dbReference type="GO" id="GO:0016620">
    <property type="term" value="F:oxidoreductase activity, acting on the aldehyde or oxo group of donors, NAD or NADP as acceptor"/>
    <property type="evidence" value="ECO:0007669"/>
    <property type="project" value="InterPro"/>
</dbReference>
<dbReference type="Proteomes" id="UP000186720">
    <property type="component" value="Unassembled WGS sequence"/>
</dbReference>
<comment type="similarity">
    <text evidence="1">Belongs to the aldehyde dehydrogenase family.</text>
</comment>
<keyword evidence="5" id="KW-1185">Reference proteome</keyword>
<dbReference type="InterPro" id="IPR050740">
    <property type="entry name" value="Aldehyde_DH_Superfamily"/>
</dbReference>
<evidence type="ECO:0000256" key="1">
    <source>
        <dbReference type="ARBA" id="ARBA00009986"/>
    </source>
</evidence>
<dbReference type="Pfam" id="PF00171">
    <property type="entry name" value="Aldedh"/>
    <property type="match status" value="1"/>
</dbReference>
<dbReference type="PANTHER" id="PTHR43353:SF5">
    <property type="entry name" value="SUCCINATE-SEMIALDEHYDE DEHYDROGENASE, MITOCHONDRIAL"/>
    <property type="match status" value="1"/>
</dbReference>
<dbReference type="STRING" id="1302689.RG47T_3589"/>
<dbReference type="AlphaFoldDB" id="A0A1Q6A278"/>
<dbReference type="Gene3D" id="3.40.309.10">
    <property type="entry name" value="Aldehyde Dehydrogenase, Chain A, domain 2"/>
    <property type="match status" value="1"/>
</dbReference>
<sequence length="483" mass="53100">MIGSYPLATEKEANDALEAALSAFDHGRGQWPSMYMQERVDCLEDFLVKMKAKREEVVRLLVWEIGKTVPDAEKEFDRTVEYIYETVKAASRLRNKNSAIICANDFIGHSTKVPFGVVLCMGPFNYPLNETFTTLIPALIMGNTILFKPPKHGTLLFAPLLDAFAESFPAGVVNTVYGRGRDIVPTLMESGKVDVLALIGSSKVADSLKKMHPKSNRLKAILGLDAKNAAIILADADLDNAVRESVAGALSFNGQRCTALKILFVHRDIVEEFNQRLIYAVNQLKVGMPWTKGVNITPLAEPAKPAYLKDVIGDALSHGAQVINRTDDEEDSFESIVKPAIVYPVNKNMRLYHEEQFGPVIPVVPFEDLDMPVSFISNSPYGQQVSIFSGDTKKIAYLIDTLNGEVGRININVQCQRGPDSFAFNGRKDSAAGTLSIDEALLAFSTDSVIATKQSDANSKIFETILAENQSKRLNSQSTVCPF</sequence>
<dbReference type="InterPro" id="IPR016161">
    <property type="entry name" value="Ald_DH/histidinol_DH"/>
</dbReference>
<name>A0A1Q6A278_9SPHI</name>